<dbReference type="InterPro" id="IPR029069">
    <property type="entry name" value="HotDog_dom_sf"/>
</dbReference>
<dbReference type="AlphaFoldDB" id="A0A381TPG9"/>
<dbReference type="InterPro" id="IPR006683">
    <property type="entry name" value="Thioestr_dom"/>
</dbReference>
<gene>
    <name evidence="3" type="ORF">METZ01_LOCUS70804</name>
</gene>
<dbReference type="EMBL" id="UINC01004940">
    <property type="protein sequence ID" value="SVA17950.1"/>
    <property type="molecule type" value="Genomic_DNA"/>
</dbReference>
<dbReference type="PANTHER" id="PTHR43240:SF5">
    <property type="entry name" value="1,4-DIHYDROXY-2-NAPHTHOYL-COA THIOESTERASE 1"/>
    <property type="match status" value="1"/>
</dbReference>
<dbReference type="GO" id="GO:0005829">
    <property type="term" value="C:cytosol"/>
    <property type="evidence" value="ECO:0007669"/>
    <property type="project" value="TreeGrafter"/>
</dbReference>
<reference evidence="3" key="1">
    <citation type="submission" date="2018-05" db="EMBL/GenBank/DDBJ databases">
        <authorList>
            <person name="Lanie J.A."/>
            <person name="Ng W.-L."/>
            <person name="Kazmierczak K.M."/>
            <person name="Andrzejewski T.M."/>
            <person name="Davidsen T.M."/>
            <person name="Wayne K.J."/>
            <person name="Tettelin H."/>
            <person name="Glass J.I."/>
            <person name="Rusch D."/>
            <person name="Podicherti R."/>
            <person name="Tsui H.-C.T."/>
            <person name="Winkler M.E."/>
        </authorList>
    </citation>
    <scope>NUCLEOTIDE SEQUENCE</scope>
</reference>
<dbReference type="Gene3D" id="3.10.129.10">
    <property type="entry name" value="Hotdog Thioesterase"/>
    <property type="match status" value="1"/>
</dbReference>
<dbReference type="Pfam" id="PF03061">
    <property type="entry name" value="4HBT"/>
    <property type="match status" value="1"/>
</dbReference>
<dbReference type="CDD" id="cd03443">
    <property type="entry name" value="PaaI_thioesterase"/>
    <property type="match status" value="1"/>
</dbReference>
<evidence type="ECO:0000256" key="1">
    <source>
        <dbReference type="ARBA" id="ARBA00022801"/>
    </source>
</evidence>
<sequence length="123" mass="13312">MVEALGIEVTDFGDQFICGKMPVDHRTKQPFGLLHGGANVALAETLGSMGAGMQINLNTHAVVGIEINASHLKSVTDGWVFGRATAVRVGRRIQVWEIDIVDEKENPVCKSRLSLAVIETNDK</sequence>
<feature type="domain" description="Thioesterase" evidence="2">
    <location>
        <begin position="31"/>
        <end position="108"/>
    </location>
</feature>
<dbReference type="GO" id="GO:0061522">
    <property type="term" value="F:1,4-dihydroxy-2-naphthoyl-CoA thioesterase activity"/>
    <property type="evidence" value="ECO:0007669"/>
    <property type="project" value="TreeGrafter"/>
</dbReference>
<dbReference type="NCBIfam" id="TIGR00369">
    <property type="entry name" value="unchar_dom_1"/>
    <property type="match status" value="1"/>
</dbReference>
<evidence type="ECO:0000259" key="2">
    <source>
        <dbReference type="Pfam" id="PF03061"/>
    </source>
</evidence>
<protein>
    <recommendedName>
        <fullName evidence="2">Thioesterase domain-containing protein</fullName>
    </recommendedName>
</protein>
<organism evidence="3">
    <name type="scientific">marine metagenome</name>
    <dbReference type="NCBI Taxonomy" id="408172"/>
    <lineage>
        <taxon>unclassified sequences</taxon>
        <taxon>metagenomes</taxon>
        <taxon>ecological metagenomes</taxon>
    </lineage>
</organism>
<dbReference type="PANTHER" id="PTHR43240">
    <property type="entry name" value="1,4-DIHYDROXY-2-NAPHTHOYL-COA THIOESTERASE 1"/>
    <property type="match status" value="1"/>
</dbReference>
<proteinExistence type="predicted"/>
<name>A0A381TPG9_9ZZZZ</name>
<accession>A0A381TPG9</accession>
<dbReference type="InterPro" id="IPR003736">
    <property type="entry name" value="PAAI_dom"/>
</dbReference>
<evidence type="ECO:0000313" key="3">
    <source>
        <dbReference type="EMBL" id="SVA17950.1"/>
    </source>
</evidence>
<keyword evidence="1" id="KW-0378">Hydrolase</keyword>
<dbReference type="SUPFAM" id="SSF54637">
    <property type="entry name" value="Thioesterase/thiol ester dehydrase-isomerase"/>
    <property type="match status" value="1"/>
</dbReference>